<dbReference type="Pfam" id="PF21038">
    <property type="entry name" value="CEP104_N"/>
    <property type="match status" value="1"/>
</dbReference>
<comment type="caution">
    <text evidence="3">The sequence shown here is derived from an EMBL/GenBank/DDBJ whole genome shotgun (WGS) entry which is preliminary data.</text>
</comment>
<reference evidence="3" key="1">
    <citation type="submission" date="2022-11" db="EMBL/GenBank/DDBJ databases">
        <authorList>
            <person name="Morgan W.R."/>
            <person name="Tartar A."/>
        </authorList>
    </citation>
    <scope>NUCLEOTIDE SEQUENCE</scope>
    <source>
        <strain evidence="3">ARSEF 373</strain>
    </source>
</reference>
<dbReference type="InterPro" id="IPR052607">
    <property type="entry name" value="CEP104-like"/>
</dbReference>
<dbReference type="Gene3D" id="1.25.10.10">
    <property type="entry name" value="Leucine-rich Repeat Variant"/>
    <property type="match status" value="1"/>
</dbReference>
<name>A0AAV2ZPX1_9STRA</name>
<protein>
    <recommendedName>
        <fullName evidence="2">TOG domain-containing protein</fullName>
    </recommendedName>
</protein>
<feature type="domain" description="TOG" evidence="2">
    <location>
        <begin position="369"/>
        <end position="607"/>
    </location>
</feature>
<evidence type="ECO:0000313" key="3">
    <source>
        <dbReference type="EMBL" id="DBA04925.1"/>
    </source>
</evidence>
<dbReference type="SMART" id="SM01349">
    <property type="entry name" value="TOG"/>
    <property type="match status" value="1"/>
</dbReference>
<dbReference type="Proteomes" id="UP001146120">
    <property type="component" value="Unassembled WGS sequence"/>
</dbReference>
<proteinExistence type="predicted"/>
<dbReference type="EMBL" id="DAKRPA010000004">
    <property type="protein sequence ID" value="DBA04925.1"/>
    <property type="molecule type" value="Genomic_DNA"/>
</dbReference>
<dbReference type="PANTHER" id="PTHR13371">
    <property type="entry name" value="GLYCINE-, GLUTAMATE-, THIENYLCYCLOHEXYLPIPERIDINE-BINDING PROTEIN"/>
    <property type="match status" value="1"/>
</dbReference>
<sequence>MHRALPLHDAHRDGEYNESAVSLDLLHCSSEDEEFPAFNLQVNGASMAHVVAGGWQSEKFCEYPQELIFSVNHGMPTRVERLQVLSHHCKIASKIELFASVAKKADWRRATFHRLGFLTLGSNEKNNFSARELKSIQFPTSERVTLVRLLLHPCHTNKLNLFNQVGIVSLVLTEQRGLASSVSWPSGMTISSPAREDSEDRSNHMFATTLSPLKSKYKGANTLGSPYKSAPALVVNNTTSLGSHTLGDSIYDVWIPERMEYMSPDQIFAHVQIQKERAELTGDVDQAKLWGFHAGECRRLHQRLTHLQRIRDNEYESLKLQNRVALNKEIQEVLGDMGAIERRITQREKLHRHLMPRESNNPGRSPGRDSMQPRERRKQIDSDRWQDREEYVWSVIKQIKDDTENEPAMNDALDLVKETLRDPQPQVFTALCSLLTVLLTEMPRFHVGTEWKQDVVALLDLLVSRLDDQHSSIRNNAAFCILKIADLTRARGSLIMHHLLKKSEQGDIRTSDQVLYSILKIFAALLMAFHCCATIDIAPKRVMTWMLRHDAHMHSNPHVRDAAKQLTLIMCVEVGAEVLSPHLAKLPAELQDMYLQQFALLGERKPKRDQAPS</sequence>
<dbReference type="InterPro" id="IPR034085">
    <property type="entry name" value="TOG"/>
</dbReference>
<dbReference type="InterPro" id="IPR048739">
    <property type="entry name" value="CEP104_N"/>
</dbReference>
<feature type="compositionally biased region" description="Basic and acidic residues" evidence="1">
    <location>
        <begin position="371"/>
        <end position="383"/>
    </location>
</feature>
<evidence type="ECO:0000313" key="4">
    <source>
        <dbReference type="Proteomes" id="UP001146120"/>
    </source>
</evidence>
<evidence type="ECO:0000259" key="2">
    <source>
        <dbReference type="SMART" id="SM01349"/>
    </source>
</evidence>
<dbReference type="InterPro" id="IPR011989">
    <property type="entry name" value="ARM-like"/>
</dbReference>
<gene>
    <name evidence="3" type="ORF">N0F65_006927</name>
</gene>
<dbReference type="GO" id="GO:0005929">
    <property type="term" value="C:cilium"/>
    <property type="evidence" value="ECO:0007669"/>
    <property type="project" value="TreeGrafter"/>
</dbReference>
<dbReference type="PANTHER" id="PTHR13371:SF0">
    <property type="entry name" value="CENTROSOMAL PROTEIN OF 104 KDA"/>
    <property type="match status" value="1"/>
</dbReference>
<keyword evidence="4" id="KW-1185">Reference proteome</keyword>
<accession>A0AAV2ZPX1</accession>
<dbReference type="InterPro" id="IPR016024">
    <property type="entry name" value="ARM-type_fold"/>
</dbReference>
<evidence type="ECO:0000256" key="1">
    <source>
        <dbReference type="SAM" id="MobiDB-lite"/>
    </source>
</evidence>
<dbReference type="AlphaFoldDB" id="A0AAV2ZPX1"/>
<dbReference type="SUPFAM" id="SSF48371">
    <property type="entry name" value="ARM repeat"/>
    <property type="match status" value="1"/>
</dbReference>
<organism evidence="3 4">
    <name type="scientific">Lagenidium giganteum</name>
    <dbReference type="NCBI Taxonomy" id="4803"/>
    <lineage>
        <taxon>Eukaryota</taxon>
        <taxon>Sar</taxon>
        <taxon>Stramenopiles</taxon>
        <taxon>Oomycota</taxon>
        <taxon>Peronosporomycetes</taxon>
        <taxon>Pythiales</taxon>
        <taxon>Pythiaceae</taxon>
    </lineage>
</organism>
<reference evidence="3" key="2">
    <citation type="journal article" date="2023" name="Microbiol Resour">
        <title>Decontamination and Annotation of the Draft Genome Sequence of the Oomycete Lagenidium giganteum ARSEF 373.</title>
        <authorList>
            <person name="Morgan W.R."/>
            <person name="Tartar A."/>
        </authorList>
    </citation>
    <scope>NUCLEOTIDE SEQUENCE</scope>
    <source>
        <strain evidence="3">ARSEF 373</strain>
    </source>
</reference>
<feature type="region of interest" description="Disordered" evidence="1">
    <location>
        <begin position="350"/>
        <end position="383"/>
    </location>
</feature>
<dbReference type="Pfam" id="PF21040">
    <property type="entry name" value="CEP104-like_TOG"/>
    <property type="match status" value="1"/>
</dbReference>